<evidence type="ECO:0000313" key="1">
    <source>
        <dbReference type="EMBL" id="KHN77011.1"/>
    </source>
</evidence>
<evidence type="ECO:0000313" key="2">
    <source>
        <dbReference type="Proteomes" id="UP000031036"/>
    </source>
</evidence>
<name>A0A0B2V0Y2_TOXCA</name>
<dbReference type="Proteomes" id="UP000031036">
    <property type="component" value="Unassembled WGS sequence"/>
</dbReference>
<comment type="caution">
    <text evidence="1">The sequence shown here is derived from an EMBL/GenBank/DDBJ whole genome shotgun (WGS) entry which is preliminary data.</text>
</comment>
<keyword evidence="2" id="KW-1185">Reference proteome</keyword>
<accession>A0A0B2V0Y2</accession>
<reference evidence="1 2" key="1">
    <citation type="submission" date="2014-11" db="EMBL/GenBank/DDBJ databases">
        <title>Genetic blueprint of the zoonotic pathogen Toxocara canis.</title>
        <authorList>
            <person name="Zhu X.-Q."/>
            <person name="Korhonen P.K."/>
            <person name="Cai H."/>
            <person name="Young N.D."/>
            <person name="Nejsum P."/>
            <person name="von Samson-Himmelstjerna G."/>
            <person name="Boag P.R."/>
            <person name="Tan P."/>
            <person name="Li Q."/>
            <person name="Min J."/>
            <person name="Yang Y."/>
            <person name="Wang X."/>
            <person name="Fang X."/>
            <person name="Hall R.S."/>
            <person name="Hofmann A."/>
            <person name="Sternberg P.W."/>
            <person name="Jex A.R."/>
            <person name="Gasser R.B."/>
        </authorList>
    </citation>
    <scope>NUCLEOTIDE SEQUENCE [LARGE SCALE GENOMIC DNA]</scope>
    <source>
        <strain evidence="1">PN_DK_2014</strain>
    </source>
</reference>
<sequence length="117" mass="13617">MKRTGGENSVNFGIIQHGERSTVTMKETRLSKKVLSEIKKVHNNAKCDVNAKERPYVSSGNDFNRCLSLEQEKFKFRNNRQLIGCMSTNRVTVKEIQRFIVQLTSEIRHRYQLMLVV</sequence>
<proteinExistence type="predicted"/>
<gene>
    <name evidence="1" type="ORF">Tcan_14899</name>
</gene>
<dbReference type="EMBL" id="JPKZ01002387">
    <property type="protein sequence ID" value="KHN77011.1"/>
    <property type="molecule type" value="Genomic_DNA"/>
</dbReference>
<protein>
    <submittedName>
        <fullName evidence="1">Uncharacterized protein</fullName>
    </submittedName>
</protein>
<dbReference type="AlphaFoldDB" id="A0A0B2V0Y2"/>
<organism evidence="1 2">
    <name type="scientific">Toxocara canis</name>
    <name type="common">Canine roundworm</name>
    <dbReference type="NCBI Taxonomy" id="6265"/>
    <lineage>
        <taxon>Eukaryota</taxon>
        <taxon>Metazoa</taxon>
        <taxon>Ecdysozoa</taxon>
        <taxon>Nematoda</taxon>
        <taxon>Chromadorea</taxon>
        <taxon>Rhabditida</taxon>
        <taxon>Spirurina</taxon>
        <taxon>Ascaridomorpha</taxon>
        <taxon>Ascaridoidea</taxon>
        <taxon>Toxocaridae</taxon>
        <taxon>Toxocara</taxon>
    </lineage>
</organism>